<feature type="domain" description="4-vinyl reductase 4VR" evidence="1">
    <location>
        <begin position="77"/>
        <end position="138"/>
    </location>
</feature>
<organism evidence="2 3">
    <name type="scientific">Methanothermobacter tenebrarum</name>
    <dbReference type="NCBI Taxonomy" id="680118"/>
    <lineage>
        <taxon>Archaea</taxon>
        <taxon>Methanobacteriati</taxon>
        <taxon>Methanobacteriota</taxon>
        <taxon>Methanomada group</taxon>
        <taxon>Methanobacteria</taxon>
        <taxon>Methanobacteriales</taxon>
        <taxon>Methanobacteriaceae</taxon>
        <taxon>Methanothermobacter</taxon>
    </lineage>
</organism>
<sequence>MEFGRIERPTIGRFVDVEFFRIIRFLPVEMLGERVDGLIYNGAKDATTKMKIDSLDEIVAFFREKRIGKVTILSTDPVEVRVDECATCSGLPGVGRPLCHFEGGLLAGFLGPVLEDNIDLREVKCWGLGDKTCLFEEI</sequence>
<dbReference type="SUPFAM" id="SSF111126">
    <property type="entry name" value="Ligand-binding domain in the NO signalling and Golgi transport"/>
    <property type="match status" value="1"/>
</dbReference>
<evidence type="ECO:0000259" key="1">
    <source>
        <dbReference type="SMART" id="SM00989"/>
    </source>
</evidence>
<keyword evidence="3" id="KW-1185">Reference proteome</keyword>
<evidence type="ECO:0000313" key="2">
    <source>
        <dbReference type="EMBL" id="BDH78928.1"/>
    </source>
</evidence>
<dbReference type="PANTHER" id="PTHR35090:SF2">
    <property type="entry name" value="ARSR FAMILY TRANSCRIPTIONAL REGULATOR"/>
    <property type="match status" value="1"/>
</dbReference>
<dbReference type="Proteomes" id="UP000831817">
    <property type="component" value="Chromosome"/>
</dbReference>
<dbReference type="Pfam" id="PF02830">
    <property type="entry name" value="V4R"/>
    <property type="match status" value="1"/>
</dbReference>
<protein>
    <recommendedName>
        <fullName evidence="1">4-vinyl reductase 4VR domain-containing protein</fullName>
    </recommendedName>
</protein>
<dbReference type="PANTHER" id="PTHR35090">
    <property type="entry name" value="DNA-DIRECTED RNA POLYMERASE SUBUNIT I"/>
    <property type="match status" value="1"/>
</dbReference>
<dbReference type="EMBL" id="AP025698">
    <property type="protein sequence ID" value="BDH78928.1"/>
    <property type="molecule type" value="Genomic_DNA"/>
</dbReference>
<evidence type="ECO:0000313" key="3">
    <source>
        <dbReference type="Proteomes" id="UP000831817"/>
    </source>
</evidence>
<dbReference type="SMART" id="SM00989">
    <property type="entry name" value="V4R"/>
    <property type="match status" value="1"/>
</dbReference>
<dbReference type="Gene3D" id="3.30.1380.20">
    <property type="entry name" value="Trafficking protein particle complex subunit 3"/>
    <property type="match status" value="1"/>
</dbReference>
<proteinExistence type="predicted"/>
<dbReference type="InterPro" id="IPR004096">
    <property type="entry name" value="V4R"/>
</dbReference>
<dbReference type="InterPro" id="IPR024096">
    <property type="entry name" value="NO_sig/Golgi_transp_ligand-bd"/>
</dbReference>
<accession>A0ABM7YC68</accession>
<name>A0ABM7YC68_9EURY</name>
<reference evidence="2 3" key="1">
    <citation type="submission" date="2022-04" db="EMBL/GenBank/DDBJ databases">
        <title>Complete genome of Methanothermobacter tenebrarum strain RMAS.</title>
        <authorList>
            <person name="Nakamura K."/>
            <person name="Oshima K."/>
            <person name="Hattori M."/>
            <person name="Kamagata Y."/>
            <person name="Takamizawa K."/>
        </authorList>
    </citation>
    <scope>NUCLEOTIDE SEQUENCE [LARGE SCALE GENOMIC DNA]</scope>
    <source>
        <strain evidence="2 3">RMAS</strain>
    </source>
</reference>
<dbReference type="RefSeq" id="WP_248564788.1">
    <property type="nucleotide sequence ID" value="NZ_AP025698.1"/>
</dbReference>
<dbReference type="GeneID" id="71964816"/>
<gene>
    <name evidence="2" type="ORF">MTTB_03070</name>
</gene>